<dbReference type="GO" id="GO:0043130">
    <property type="term" value="F:ubiquitin binding"/>
    <property type="evidence" value="ECO:0007669"/>
    <property type="project" value="TreeGrafter"/>
</dbReference>
<dbReference type="InterPro" id="IPR050730">
    <property type="entry name" value="UBX_domain-protein"/>
</dbReference>
<feature type="region of interest" description="Disordered" evidence="2">
    <location>
        <begin position="55"/>
        <end position="116"/>
    </location>
</feature>
<dbReference type="GO" id="GO:0005783">
    <property type="term" value="C:endoplasmic reticulum"/>
    <property type="evidence" value="ECO:0007669"/>
    <property type="project" value="TreeGrafter"/>
</dbReference>
<accession>A0AAD9FNU0</accession>
<evidence type="ECO:0000256" key="1">
    <source>
        <dbReference type="SAM" id="Coils"/>
    </source>
</evidence>
<feature type="region of interest" description="Disordered" evidence="2">
    <location>
        <begin position="525"/>
        <end position="550"/>
    </location>
</feature>
<evidence type="ECO:0000259" key="3">
    <source>
        <dbReference type="SMART" id="SM00594"/>
    </source>
</evidence>
<dbReference type="SMART" id="SM00594">
    <property type="entry name" value="UAS"/>
    <property type="match status" value="1"/>
</dbReference>
<dbReference type="Gene3D" id="3.40.30.10">
    <property type="entry name" value="Glutaredoxin"/>
    <property type="match status" value="1"/>
</dbReference>
<dbReference type="GO" id="GO:0036503">
    <property type="term" value="P:ERAD pathway"/>
    <property type="evidence" value="ECO:0007669"/>
    <property type="project" value="TreeGrafter"/>
</dbReference>
<comment type="caution">
    <text evidence="4">The sequence shown here is derived from an EMBL/GenBank/DDBJ whole genome shotgun (WGS) entry which is preliminary data.</text>
</comment>
<dbReference type="PANTHER" id="PTHR23322">
    <property type="entry name" value="FAS-ASSOCIATED PROTEIN"/>
    <property type="match status" value="1"/>
</dbReference>
<feature type="domain" description="UAS" evidence="3">
    <location>
        <begin position="197"/>
        <end position="315"/>
    </location>
</feature>
<dbReference type="InterPro" id="IPR006577">
    <property type="entry name" value="UAS"/>
</dbReference>
<reference evidence="4" key="1">
    <citation type="submission" date="2023-02" db="EMBL/GenBank/DDBJ databases">
        <title>Identification and recombinant expression of a fungal hydrolase from Papiliotrema laurentii that hydrolyzes apple cutin and clears colloidal polyester polyurethane.</title>
        <authorList>
            <consortium name="DOE Joint Genome Institute"/>
            <person name="Roman V.A."/>
            <person name="Bojanowski C."/>
            <person name="Crable B.R."/>
            <person name="Wagner D.N."/>
            <person name="Hung C.S."/>
            <person name="Nadeau L.J."/>
            <person name="Schratz L."/>
            <person name="Haridas S."/>
            <person name="Pangilinan J."/>
            <person name="Lipzen A."/>
            <person name="Na H."/>
            <person name="Yan M."/>
            <person name="Ng V."/>
            <person name="Grigoriev I.V."/>
            <person name="Spatafora J.W."/>
            <person name="Barlow D."/>
            <person name="Biffinger J."/>
            <person name="Kelley-Loughnane N."/>
            <person name="Varaljay V.A."/>
            <person name="Crookes-Goodson W.J."/>
        </authorList>
    </citation>
    <scope>NUCLEOTIDE SEQUENCE</scope>
    <source>
        <strain evidence="4">5307AH</strain>
    </source>
</reference>
<organism evidence="4 5">
    <name type="scientific">Papiliotrema laurentii</name>
    <name type="common">Cryptococcus laurentii</name>
    <dbReference type="NCBI Taxonomy" id="5418"/>
    <lineage>
        <taxon>Eukaryota</taxon>
        <taxon>Fungi</taxon>
        <taxon>Dikarya</taxon>
        <taxon>Basidiomycota</taxon>
        <taxon>Agaricomycotina</taxon>
        <taxon>Tremellomycetes</taxon>
        <taxon>Tremellales</taxon>
        <taxon>Rhynchogastremaceae</taxon>
        <taxon>Papiliotrema</taxon>
    </lineage>
</organism>
<dbReference type="AlphaFoldDB" id="A0AAD9FNU0"/>
<evidence type="ECO:0000313" key="5">
    <source>
        <dbReference type="Proteomes" id="UP001182556"/>
    </source>
</evidence>
<name>A0AAD9FNU0_PAPLA</name>
<dbReference type="EMBL" id="JAODAN010000008">
    <property type="protein sequence ID" value="KAK1922691.1"/>
    <property type="molecule type" value="Genomic_DNA"/>
</dbReference>
<dbReference type="Proteomes" id="UP001182556">
    <property type="component" value="Unassembled WGS sequence"/>
</dbReference>
<feature type="coiled-coil region" evidence="1">
    <location>
        <begin position="346"/>
        <end position="412"/>
    </location>
</feature>
<evidence type="ECO:0000313" key="4">
    <source>
        <dbReference type="EMBL" id="KAK1922691.1"/>
    </source>
</evidence>
<feature type="compositionally biased region" description="Acidic residues" evidence="2">
    <location>
        <begin position="541"/>
        <end position="550"/>
    </location>
</feature>
<dbReference type="InterPro" id="IPR036249">
    <property type="entry name" value="Thioredoxin-like_sf"/>
</dbReference>
<dbReference type="PANTHER" id="PTHR23322:SF1">
    <property type="entry name" value="FAS-ASSOCIATED FACTOR 2"/>
    <property type="match status" value="1"/>
</dbReference>
<proteinExistence type="predicted"/>
<feature type="compositionally biased region" description="Low complexity" evidence="2">
    <location>
        <begin position="55"/>
        <end position="81"/>
    </location>
</feature>
<dbReference type="SUPFAM" id="SSF52833">
    <property type="entry name" value="Thioredoxin-like"/>
    <property type="match status" value="1"/>
</dbReference>
<sequence length="550" mass="61185">MSSSLSQEQRVALEQLWAVTASQSGSQRERDERILRECGWDVQAAAEVIFSHADSSAGTTTSAATTGSGSSSRPRQSSSDHAGVDDPLLGPVPDGSRRLSGSAGGGGRRRPAPLHGGARAMSNVGLGSSFSNIVLLPFRIIWSVLTGAWYFFIRTFVPLSILPRLPQFLLPPSTPAGYIRPRQDPTATTLSFVRDLELLTSCSASVGTLPEFYIGPYREFLINVRKEGKIGVIVLVCGEHEDDEEFKRDVLCDSDLVRMFKEKDIMVWGADVRSREGFQVSQTLQNTTFPSITFVSLLPPSPSSSSSSPKLSVLNTIAGSPSTTTSASSIIQVLTTSILPRATPFLNRLKRERLSLEEARHLREEQDRAFRHAEKRDRERMEAEKQAKELERIKAERAEREAEEKQRRIQDRKAWRRYARKHLLPQSTGSIRVAMRTPLNAERNVRSFEPGPSTVPLFIFAETLLIPKEDKVEDDPDQPPLGYEPEWDFRIVTTYPRKEVERVESGGEAVWDLVKSAGGALVAEKEEHGSWADAEIRELNGEDSDEEVIQ</sequence>
<gene>
    <name evidence="4" type="ORF">DB88DRAFT_466787</name>
</gene>
<keyword evidence="5" id="KW-1185">Reference proteome</keyword>
<evidence type="ECO:0000256" key="2">
    <source>
        <dbReference type="SAM" id="MobiDB-lite"/>
    </source>
</evidence>
<protein>
    <recommendedName>
        <fullName evidence="3">UAS domain-containing protein</fullName>
    </recommendedName>
</protein>
<feature type="compositionally biased region" description="Basic and acidic residues" evidence="2">
    <location>
        <begin position="525"/>
        <end position="540"/>
    </location>
</feature>
<keyword evidence="1" id="KW-0175">Coiled coil</keyword>